<comment type="caution">
    <text evidence="2">The sequence shown here is derived from an EMBL/GenBank/DDBJ whole genome shotgun (WGS) entry which is preliminary data.</text>
</comment>
<feature type="region of interest" description="Disordered" evidence="1">
    <location>
        <begin position="35"/>
        <end position="89"/>
    </location>
</feature>
<feature type="non-terminal residue" evidence="2">
    <location>
        <position position="1"/>
    </location>
</feature>
<sequence>TCGCQVDVAHYTGNEDVARRLVPENFRHWVSMAERPFSGGEGGQIRPKSQALRQGQLDSADSQSANDKGRRAALSDPEPGGSGPLKKDS</sequence>
<feature type="compositionally biased region" description="Polar residues" evidence="1">
    <location>
        <begin position="51"/>
        <end position="66"/>
    </location>
</feature>
<dbReference type="EMBL" id="WOWK01000021">
    <property type="protein sequence ID" value="KAF0327722.1"/>
    <property type="molecule type" value="Genomic_DNA"/>
</dbReference>
<name>A0A8H3WNH2_9PEZI</name>
<evidence type="ECO:0000256" key="1">
    <source>
        <dbReference type="SAM" id="MobiDB-lite"/>
    </source>
</evidence>
<evidence type="ECO:0000313" key="2">
    <source>
        <dbReference type="EMBL" id="KAF0327722.1"/>
    </source>
</evidence>
<dbReference type="Proteomes" id="UP000434172">
    <property type="component" value="Unassembled WGS sequence"/>
</dbReference>
<accession>A0A8H3WNH2</accession>
<reference evidence="2 3" key="1">
    <citation type="submission" date="2019-12" db="EMBL/GenBank/DDBJ databases">
        <title>A genome sequence resource for the geographically widespread anthracnose pathogen Colletotrichum asianum.</title>
        <authorList>
            <person name="Meng Y."/>
        </authorList>
    </citation>
    <scope>NUCLEOTIDE SEQUENCE [LARGE SCALE GENOMIC DNA]</scope>
    <source>
        <strain evidence="2 3">ICMP 18580</strain>
    </source>
</reference>
<dbReference type="AlphaFoldDB" id="A0A8H3WNH2"/>
<gene>
    <name evidence="2" type="ORF">GQ607_004931</name>
</gene>
<protein>
    <submittedName>
        <fullName evidence="2">Uncharacterized protein</fullName>
    </submittedName>
</protein>
<evidence type="ECO:0000313" key="3">
    <source>
        <dbReference type="Proteomes" id="UP000434172"/>
    </source>
</evidence>
<proteinExistence type="predicted"/>
<keyword evidence="3" id="KW-1185">Reference proteome</keyword>
<organism evidence="2 3">
    <name type="scientific">Colletotrichum asianum</name>
    <dbReference type="NCBI Taxonomy" id="702518"/>
    <lineage>
        <taxon>Eukaryota</taxon>
        <taxon>Fungi</taxon>
        <taxon>Dikarya</taxon>
        <taxon>Ascomycota</taxon>
        <taxon>Pezizomycotina</taxon>
        <taxon>Sordariomycetes</taxon>
        <taxon>Hypocreomycetidae</taxon>
        <taxon>Glomerellales</taxon>
        <taxon>Glomerellaceae</taxon>
        <taxon>Colletotrichum</taxon>
        <taxon>Colletotrichum gloeosporioides species complex</taxon>
    </lineage>
</organism>